<evidence type="ECO:0000313" key="3">
    <source>
        <dbReference type="Proteomes" id="UP000253529"/>
    </source>
</evidence>
<dbReference type="EMBL" id="QNRK01000009">
    <property type="protein sequence ID" value="RBP14418.1"/>
    <property type="molecule type" value="Genomic_DNA"/>
</dbReference>
<reference evidence="2 3" key="1">
    <citation type="submission" date="2018-06" db="EMBL/GenBank/DDBJ databases">
        <title>Genomic Encyclopedia of Type Strains, Phase IV (KMG-IV): sequencing the most valuable type-strain genomes for metagenomic binning, comparative biology and taxonomic classification.</title>
        <authorList>
            <person name="Goeker M."/>
        </authorList>
    </citation>
    <scope>NUCLEOTIDE SEQUENCE [LARGE SCALE GENOMIC DNA]</scope>
    <source>
        <strain evidence="2 3">DSM 24875</strain>
    </source>
</reference>
<gene>
    <name evidence="2" type="ORF">DFR50_109172</name>
</gene>
<keyword evidence="3" id="KW-1185">Reference proteome</keyword>
<comment type="caution">
    <text evidence="2">The sequence shown here is derived from an EMBL/GenBank/DDBJ whole genome shotgun (WGS) entry which is preliminary data.</text>
</comment>
<organism evidence="2 3">
    <name type="scientific">Roseiarcus fermentans</name>
    <dbReference type="NCBI Taxonomy" id="1473586"/>
    <lineage>
        <taxon>Bacteria</taxon>
        <taxon>Pseudomonadati</taxon>
        <taxon>Pseudomonadota</taxon>
        <taxon>Alphaproteobacteria</taxon>
        <taxon>Hyphomicrobiales</taxon>
        <taxon>Roseiarcaceae</taxon>
        <taxon>Roseiarcus</taxon>
    </lineage>
</organism>
<evidence type="ECO:0000313" key="2">
    <source>
        <dbReference type="EMBL" id="RBP14418.1"/>
    </source>
</evidence>
<protein>
    <submittedName>
        <fullName evidence="2">Uncharacterized protein</fullName>
    </submittedName>
</protein>
<name>A0A366FID6_9HYPH</name>
<dbReference type="AlphaFoldDB" id="A0A366FID6"/>
<evidence type="ECO:0000256" key="1">
    <source>
        <dbReference type="SAM" id="MobiDB-lite"/>
    </source>
</evidence>
<proteinExistence type="predicted"/>
<accession>A0A366FID6</accession>
<feature type="compositionally biased region" description="Low complexity" evidence="1">
    <location>
        <begin position="178"/>
        <end position="191"/>
    </location>
</feature>
<feature type="compositionally biased region" description="Polar residues" evidence="1">
    <location>
        <begin position="148"/>
        <end position="164"/>
    </location>
</feature>
<feature type="region of interest" description="Disordered" evidence="1">
    <location>
        <begin position="1"/>
        <end position="92"/>
    </location>
</feature>
<dbReference type="Proteomes" id="UP000253529">
    <property type="component" value="Unassembled WGS sequence"/>
</dbReference>
<sequence length="234" mass="24705">MKSRVYLRSVPSACGLNDSAAGKRENGVGGASRPQLPTPSLRGAKRRSNPCRRLPPAEKIAPSSARNEGRRDDQRAQQQPSGPGSLRFARDDGAVRCRLGSYSRPRKSVQVSEKARNRLGFVNRVQRQGARLGRPGGGTPPLPGRALSGSSRTTASGLTVTRISQGGRRRTPSSRATPGSKSPGGSDPGAAGLLLRLVDRHAVPRASLRAEDGAIPAKWTQTASWIASSLCSSQ</sequence>
<feature type="region of interest" description="Disordered" evidence="1">
    <location>
        <begin position="120"/>
        <end position="191"/>
    </location>
</feature>